<evidence type="ECO:0000256" key="5">
    <source>
        <dbReference type="SAM" id="Phobius"/>
    </source>
</evidence>
<evidence type="ECO:0000259" key="6">
    <source>
        <dbReference type="PROSITE" id="PS50106"/>
    </source>
</evidence>
<protein>
    <submittedName>
        <fullName evidence="7">Serine protease DegS</fullName>
    </submittedName>
</protein>
<dbReference type="PANTHER" id="PTHR43343:SF3">
    <property type="entry name" value="PROTEASE DO-LIKE 8, CHLOROPLASTIC"/>
    <property type="match status" value="1"/>
</dbReference>
<dbReference type="InterPro" id="IPR009003">
    <property type="entry name" value="Peptidase_S1_PA"/>
</dbReference>
<organism evidence="7 8">
    <name type="scientific">Halopseudomonas bauzanensis</name>
    <dbReference type="NCBI Taxonomy" id="653930"/>
    <lineage>
        <taxon>Bacteria</taxon>
        <taxon>Pseudomonadati</taxon>
        <taxon>Pseudomonadota</taxon>
        <taxon>Gammaproteobacteria</taxon>
        <taxon>Pseudomonadales</taxon>
        <taxon>Pseudomonadaceae</taxon>
        <taxon>Halopseudomonas</taxon>
    </lineage>
</organism>
<dbReference type="PROSITE" id="PS50106">
    <property type="entry name" value="PDZ"/>
    <property type="match status" value="1"/>
</dbReference>
<dbReference type="InterPro" id="IPR036034">
    <property type="entry name" value="PDZ_sf"/>
</dbReference>
<dbReference type="Pfam" id="PF13180">
    <property type="entry name" value="PDZ_2"/>
    <property type="match status" value="1"/>
</dbReference>
<dbReference type="Gene3D" id="2.30.42.10">
    <property type="match status" value="1"/>
</dbReference>
<dbReference type="GO" id="GO:0004252">
    <property type="term" value="F:serine-type endopeptidase activity"/>
    <property type="evidence" value="ECO:0007669"/>
    <property type="project" value="InterPro"/>
</dbReference>
<evidence type="ECO:0000256" key="2">
    <source>
        <dbReference type="ARBA" id="ARBA00022670"/>
    </source>
</evidence>
<dbReference type="InterPro" id="IPR001940">
    <property type="entry name" value="Peptidase_S1C"/>
</dbReference>
<dbReference type="Proteomes" id="UP000186904">
    <property type="component" value="Unassembled WGS sequence"/>
</dbReference>
<dbReference type="InterPro" id="IPR051201">
    <property type="entry name" value="Chloro_Bact_Ser_Proteases"/>
</dbReference>
<dbReference type="CDD" id="cd10839">
    <property type="entry name" value="cpPDZ1_DegP-like"/>
    <property type="match status" value="1"/>
</dbReference>
<proteinExistence type="inferred from homology"/>
<dbReference type="SUPFAM" id="SSF50494">
    <property type="entry name" value="Trypsin-like serine proteases"/>
    <property type="match status" value="1"/>
</dbReference>
<dbReference type="SUPFAM" id="SSF50156">
    <property type="entry name" value="PDZ domain-like"/>
    <property type="match status" value="1"/>
</dbReference>
<keyword evidence="5" id="KW-0812">Transmembrane</keyword>
<evidence type="ECO:0000256" key="4">
    <source>
        <dbReference type="ARBA" id="ARBA00022825"/>
    </source>
</evidence>
<dbReference type="Gene3D" id="2.40.10.120">
    <property type="match status" value="1"/>
</dbReference>
<accession>A0A1H9WHY5</accession>
<keyword evidence="5" id="KW-0472">Membrane</keyword>
<dbReference type="InterPro" id="IPR001478">
    <property type="entry name" value="PDZ"/>
</dbReference>
<name>A0A1H9WHY5_9GAMM</name>
<evidence type="ECO:0000313" key="7">
    <source>
        <dbReference type="EMBL" id="SES33297.1"/>
    </source>
</evidence>
<keyword evidence="2 7" id="KW-0645">Protease</keyword>
<dbReference type="PRINTS" id="PR00834">
    <property type="entry name" value="PROTEASES2C"/>
</dbReference>
<evidence type="ECO:0000256" key="3">
    <source>
        <dbReference type="ARBA" id="ARBA00022801"/>
    </source>
</evidence>
<feature type="transmembrane region" description="Helical" evidence="5">
    <location>
        <begin position="12"/>
        <end position="31"/>
    </location>
</feature>
<dbReference type="SMART" id="SM00228">
    <property type="entry name" value="PDZ"/>
    <property type="match status" value="1"/>
</dbReference>
<dbReference type="GO" id="GO:0006508">
    <property type="term" value="P:proteolysis"/>
    <property type="evidence" value="ECO:0007669"/>
    <property type="project" value="UniProtKB-KW"/>
</dbReference>
<dbReference type="Pfam" id="PF13365">
    <property type="entry name" value="Trypsin_2"/>
    <property type="match status" value="1"/>
</dbReference>
<evidence type="ECO:0000256" key="1">
    <source>
        <dbReference type="ARBA" id="ARBA00010541"/>
    </source>
</evidence>
<keyword evidence="5" id="KW-1133">Transmembrane helix</keyword>
<gene>
    <name evidence="7" type="ORF">SAMN05216589_3252</name>
</gene>
<comment type="similarity">
    <text evidence="1">Belongs to the peptidase S1C family.</text>
</comment>
<dbReference type="EMBL" id="FOGN01000008">
    <property type="protein sequence ID" value="SES33297.1"/>
    <property type="molecule type" value="Genomic_DNA"/>
</dbReference>
<keyword evidence="3" id="KW-0378">Hydrolase</keyword>
<evidence type="ECO:0000313" key="8">
    <source>
        <dbReference type="Proteomes" id="UP000186904"/>
    </source>
</evidence>
<dbReference type="PANTHER" id="PTHR43343">
    <property type="entry name" value="PEPTIDASE S12"/>
    <property type="match status" value="1"/>
</dbReference>
<sequence>MTALQVPPMKGFLRNLGWPAVCGLLIALLIIQQFPQWLGLPAHSSYQMAPALTLPSSNGVVSYSDAVSKAAPAVANIFTTKQIPSRNNSPFDTPTLRDYSNTLPAPSRRQSSLGSAVILRSDGYLLTNNHVVADADEILIALRDGREAIAELIGTDPETDLAVLKINLPDLPTVTISTEEQQSTGDVVMAIGNPFGLGQTVTMGIISATGRNQLGLNTYEDFIQTDAAINQGNSGGALIDAHGRLIGINTAIFSQSGGSQGIGFAIPAPLAVNVMEEIIERGRVIRGWLGVEVQPLTSDLAESFGLVKTEGIVVSGLYRNGPAWSAGLRPGDVILRIDDAAITNGRHAMNQVARAKPGSQVQLEVLRNGEAMSFTAEVGVRPTLGS</sequence>
<keyword evidence="4" id="KW-0720">Serine protease</keyword>
<dbReference type="AlphaFoldDB" id="A0A1H9WHY5"/>
<dbReference type="FunFam" id="2.40.10.10:FF:000001">
    <property type="entry name" value="Periplasmic serine protease DegS"/>
    <property type="match status" value="1"/>
</dbReference>
<reference evidence="7 8" key="1">
    <citation type="submission" date="2016-10" db="EMBL/GenBank/DDBJ databases">
        <authorList>
            <person name="de Groot N.N."/>
        </authorList>
    </citation>
    <scope>NUCLEOTIDE SEQUENCE [LARGE SCALE GENOMIC DNA]</scope>
    <source>
        <strain evidence="7 8">DSM 22558</strain>
    </source>
</reference>
<feature type="domain" description="PDZ" evidence="6">
    <location>
        <begin position="278"/>
        <end position="369"/>
    </location>
</feature>